<dbReference type="Proteomes" id="UP000885779">
    <property type="component" value="Unassembled WGS sequence"/>
</dbReference>
<gene>
    <name evidence="3" type="ORF">ENK44_13090</name>
</gene>
<keyword evidence="1" id="KW-0472">Membrane</keyword>
<keyword evidence="1" id="KW-0812">Transmembrane</keyword>
<keyword evidence="1" id="KW-1133">Transmembrane helix</keyword>
<dbReference type="Pfam" id="PF12158">
    <property type="entry name" value="DUF3592"/>
    <property type="match status" value="1"/>
</dbReference>
<name>A0A7V4U2U1_CALAY</name>
<reference evidence="3" key="1">
    <citation type="journal article" date="2020" name="mSystems">
        <title>Genome- and Community-Level Interaction Insights into Carbon Utilization and Element Cycling Functions of Hydrothermarchaeota in Hydrothermal Sediment.</title>
        <authorList>
            <person name="Zhou Z."/>
            <person name="Liu Y."/>
            <person name="Xu W."/>
            <person name="Pan J."/>
            <person name="Luo Z.H."/>
            <person name="Li M."/>
        </authorList>
    </citation>
    <scope>NUCLEOTIDE SEQUENCE [LARGE SCALE GENOMIC DNA]</scope>
    <source>
        <strain evidence="3">HyVt-577</strain>
    </source>
</reference>
<feature type="transmembrane region" description="Helical" evidence="1">
    <location>
        <begin position="153"/>
        <end position="176"/>
    </location>
</feature>
<feature type="transmembrane region" description="Helical" evidence="1">
    <location>
        <begin position="27"/>
        <end position="49"/>
    </location>
</feature>
<evidence type="ECO:0000256" key="1">
    <source>
        <dbReference type="SAM" id="Phobius"/>
    </source>
</evidence>
<accession>A0A7V4U2U1</accession>
<protein>
    <submittedName>
        <fullName evidence="3">DUF3592 domain-containing protein</fullName>
    </submittedName>
</protein>
<sequence>MLLLILIPLLIVSGSTALWILKKQKRTTVSVYITVPALLFIGFGLFLIIRQLNTLEEYSRLKHWQKTQAIIEKTQIVGQRAIRPQIWYRYRADDSLFAGTSNLETPGFGGRNNRKQTARNILKAYPQGDSVTVYYNPDKPSDSRLKINPPWHIYMKLSFGAFLFLIGSVVDMLWFLGSRK</sequence>
<dbReference type="EMBL" id="DRQG01000118">
    <property type="protein sequence ID" value="HGY56638.1"/>
    <property type="molecule type" value="Genomic_DNA"/>
</dbReference>
<proteinExistence type="predicted"/>
<evidence type="ECO:0000313" key="3">
    <source>
        <dbReference type="EMBL" id="HGY56638.1"/>
    </source>
</evidence>
<feature type="domain" description="DUF3592" evidence="2">
    <location>
        <begin position="82"/>
        <end position="146"/>
    </location>
</feature>
<organism evidence="3">
    <name type="scientific">Caldithrix abyssi</name>
    <dbReference type="NCBI Taxonomy" id="187145"/>
    <lineage>
        <taxon>Bacteria</taxon>
        <taxon>Pseudomonadati</taxon>
        <taxon>Calditrichota</taxon>
        <taxon>Calditrichia</taxon>
        <taxon>Calditrichales</taxon>
        <taxon>Calditrichaceae</taxon>
        <taxon>Caldithrix</taxon>
    </lineage>
</organism>
<dbReference type="AlphaFoldDB" id="A0A7V4U2U1"/>
<comment type="caution">
    <text evidence="3">The sequence shown here is derived from an EMBL/GenBank/DDBJ whole genome shotgun (WGS) entry which is preliminary data.</text>
</comment>
<evidence type="ECO:0000259" key="2">
    <source>
        <dbReference type="Pfam" id="PF12158"/>
    </source>
</evidence>
<dbReference type="InterPro" id="IPR021994">
    <property type="entry name" value="DUF3592"/>
</dbReference>